<protein>
    <submittedName>
        <fullName evidence="1">Uncharacterized protein</fullName>
    </submittedName>
</protein>
<reference evidence="1 2" key="1">
    <citation type="journal article" date="2020" name="Genome Biol. Evol.">
        <title>Rhizobium dioscoreae sp. nov., a plant growth-promoting bacterium isolated from yam (Dioscorea species).</title>
        <authorList>
            <person name="Ouyabe M."/>
            <person name="Tanaka N."/>
            <person name="Shiwa Y."/>
            <person name="Fujita N."/>
            <person name="Kikuno H."/>
            <person name="Babil P."/>
            <person name="Shiwachi H."/>
        </authorList>
    </citation>
    <scope>NUCLEOTIDE SEQUENCE [LARGE SCALE GENOMIC DNA]</scope>
    <source>
        <strain evidence="1 2">S-93</strain>
    </source>
</reference>
<sequence>MGRATNLGIPVIKGVLNRFGSEPFTLWWDQSYVSAWLRHAGQADDALFRLYTSILVLDLMGEYGHISNGNETQSTPAGEAALRLALEHNLKLARL</sequence>
<gene>
    <name evidence="1" type="ORF">RsS93_56680</name>
</gene>
<evidence type="ECO:0000313" key="2">
    <source>
        <dbReference type="Proteomes" id="UP000390335"/>
    </source>
</evidence>
<comment type="caution">
    <text evidence="1">The sequence shown here is derived from an EMBL/GenBank/DDBJ whole genome shotgun (WGS) entry which is preliminary data.</text>
</comment>
<accession>A0ABQ0ZC26</accession>
<dbReference type="EMBL" id="BLAJ01000012">
    <property type="protein sequence ID" value="GES53054.1"/>
    <property type="molecule type" value="Genomic_DNA"/>
</dbReference>
<keyword evidence="2" id="KW-1185">Reference proteome</keyword>
<proteinExistence type="predicted"/>
<dbReference type="Proteomes" id="UP000390335">
    <property type="component" value="Unassembled WGS sequence"/>
</dbReference>
<evidence type="ECO:0000313" key="1">
    <source>
        <dbReference type="EMBL" id="GES53054.1"/>
    </source>
</evidence>
<name>A0ABQ0ZC26_9HYPH</name>
<organism evidence="1 2">
    <name type="scientific">Rhizobium dioscoreae</name>
    <dbReference type="NCBI Taxonomy" id="2653122"/>
    <lineage>
        <taxon>Bacteria</taxon>
        <taxon>Pseudomonadati</taxon>
        <taxon>Pseudomonadota</taxon>
        <taxon>Alphaproteobacteria</taxon>
        <taxon>Hyphomicrobiales</taxon>
        <taxon>Rhizobiaceae</taxon>
        <taxon>Rhizobium/Agrobacterium group</taxon>
        <taxon>Rhizobium</taxon>
    </lineage>
</organism>